<protein>
    <recommendedName>
        <fullName evidence="5">Alpha/beta hydrolase fold-3 domain-containing protein</fullName>
    </recommendedName>
</protein>
<dbReference type="Proteomes" id="UP000696280">
    <property type="component" value="Unassembled WGS sequence"/>
</dbReference>
<dbReference type="InterPro" id="IPR013094">
    <property type="entry name" value="AB_hydrolase_3"/>
</dbReference>
<evidence type="ECO:0000313" key="7">
    <source>
        <dbReference type="Proteomes" id="UP000696280"/>
    </source>
</evidence>
<feature type="transmembrane region" description="Helical" evidence="4">
    <location>
        <begin position="20"/>
        <end position="44"/>
    </location>
</feature>
<dbReference type="InterPro" id="IPR033140">
    <property type="entry name" value="Lipase_GDXG_put_SER_AS"/>
</dbReference>
<feature type="active site" evidence="3">
    <location>
        <position position="216"/>
    </location>
</feature>
<keyword evidence="4" id="KW-0812">Transmembrane</keyword>
<evidence type="ECO:0000259" key="5">
    <source>
        <dbReference type="Pfam" id="PF07859"/>
    </source>
</evidence>
<evidence type="ECO:0000256" key="1">
    <source>
        <dbReference type="ARBA" id="ARBA00010515"/>
    </source>
</evidence>
<organism evidence="6 7">
    <name type="scientific">Hymenoscyphus fraxineus</name>
    <dbReference type="NCBI Taxonomy" id="746836"/>
    <lineage>
        <taxon>Eukaryota</taxon>
        <taxon>Fungi</taxon>
        <taxon>Dikarya</taxon>
        <taxon>Ascomycota</taxon>
        <taxon>Pezizomycotina</taxon>
        <taxon>Leotiomycetes</taxon>
        <taxon>Helotiales</taxon>
        <taxon>Helotiaceae</taxon>
        <taxon>Hymenoscyphus</taxon>
    </lineage>
</organism>
<keyword evidence="4" id="KW-1133">Transmembrane helix</keyword>
<feature type="domain" description="Alpha/beta hydrolase fold-3" evidence="5">
    <location>
        <begin position="137"/>
        <end position="348"/>
    </location>
</feature>
<comment type="caution">
    <text evidence="6">The sequence shown here is derived from an EMBL/GenBank/DDBJ whole genome shotgun (WGS) entry which is preliminary data.</text>
</comment>
<dbReference type="GO" id="GO:0016787">
    <property type="term" value="F:hydrolase activity"/>
    <property type="evidence" value="ECO:0007669"/>
    <property type="project" value="UniProtKB-KW"/>
</dbReference>
<dbReference type="OrthoDB" id="2152029at2759"/>
<gene>
    <name evidence="6" type="ORF">HYFRA_00001030</name>
</gene>
<accession>A0A9N9KVI3</accession>
<dbReference type="InterPro" id="IPR029058">
    <property type="entry name" value="AB_hydrolase_fold"/>
</dbReference>
<name>A0A9N9KVI3_9HELO</name>
<dbReference type="InterPro" id="IPR050300">
    <property type="entry name" value="GDXG_lipolytic_enzyme"/>
</dbReference>
<dbReference type="Gene3D" id="3.40.50.1820">
    <property type="entry name" value="alpha/beta hydrolase"/>
    <property type="match status" value="1"/>
</dbReference>
<proteinExistence type="inferred from homology"/>
<dbReference type="AlphaFoldDB" id="A0A9N9KVI3"/>
<comment type="similarity">
    <text evidence="1">Belongs to the 'GDXG' lipolytic enzyme family.</text>
</comment>
<keyword evidence="4" id="KW-0472">Membrane</keyword>
<evidence type="ECO:0000313" key="6">
    <source>
        <dbReference type="EMBL" id="CAG8952287.1"/>
    </source>
</evidence>
<keyword evidence="7" id="KW-1185">Reference proteome</keyword>
<sequence length="381" mass="42296">MPTPHTNPPHTPSLLTHQPLKLLFTILTILTLPLRIIFILCYHIPKPLRQHPKWSYHTAIGVKIFTLYWRHTTTIEYHIPKTLNPGREKTRFVVITPPSLSPYRGITTINPLIRPLPIGGVWYNHPPPFNEPPKGVIIHFHGGAYVLGGAREMESGWGPTLLAQRTGLPVLQVQYRLSSDAATTFPAAVQDAITAYVYVLSTLKIRPENIVLSGDSAGGNLALALLRYLSFDGKDVLPLPRAVLLWSPWLDLRVGKEVIDGNANAGTEYLFGDLVVWGARRYTPVDLGSGHPYISPLGNEYPSEVPIFLQTGTAEVFYGDHVRFVDAMEKRGCEIEMVEVENAPHDVFAAGGIVGFVREVEDVVDRAERFMDGAVGKEYLG</sequence>
<keyword evidence="2" id="KW-0378">Hydrolase</keyword>
<dbReference type="Pfam" id="PF07859">
    <property type="entry name" value="Abhydrolase_3"/>
    <property type="match status" value="1"/>
</dbReference>
<reference evidence="6" key="1">
    <citation type="submission" date="2021-07" db="EMBL/GenBank/DDBJ databases">
        <authorList>
            <person name="Durling M."/>
        </authorList>
    </citation>
    <scope>NUCLEOTIDE SEQUENCE</scope>
</reference>
<evidence type="ECO:0000256" key="2">
    <source>
        <dbReference type="ARBA" id="ARBA00022801"/>
    </source>
</evidence>
<evidence type="ECO:0000256" key="4">
    <source>
        <dbReference type="SAM" id="Phobius"/>
    </source>
</evidence>
<dbReference type="SUPFAM" id="SSF53474">
    <property type="entry name" value="alpha/beta-Hydrolases"/>
    <property type="match status" value="1"/>
</dbReference>
<dbReference type="PANTHER" id="PTHR48081:SF17">
    <property type="entry name" value="ALPHA_BETA HYDROLASE FOLD-3 DOMAIN-CONTAINING PROTEIN"/>
    <property type="match status" value="1"/>
</dbReference>
<dbReference type="PROSITE" id="PS01174">
    <property type="entry name" value="LIPASE_GDXG_SER"/>
    <property type="match status" value="1"/>
</dbReference>
<dbReference type="EMBL" id="CAJVRL010000045">
    <property type="protein sequence ID" value="CAG8952287.1"/>
    <property type="molecule type" value="Genomic_DNA"/>
</dbReference>
<dbReference type="PANTHER" id="PTHR48081">
    <property type="entry name" value="AB HYDROLASE SUPERFAMILY PROTEIN C4A8.06C"/>
    <property type="match status" value="1"/>
</dbReference>
<evidence type="ECO:0000256" key="3">
    <source>
        <dbReference type="PROSITE-ProRule" id="PRU10038"/>
    </source>
</evidence>